<evidence type="ECO:0000313" key="2">
    <source>
        <dbReference type="EMBL" id="QDY66088.1"/>
    </source>
</evidence>
<evidence type="ECO:0000313" key="5">
    <source>
        <dbReference type="Proteomes" id="UP001060018"/>
    </source>
</evidence>
<dbReference type="OrthoDB" id="3541216at2"/>
<accession>A0A5B8IP31</accession>
<name>A0A5B8IP31_9MICC</name>
<keyword evidence="1" id="KW-0472">Membrane</keyword>
<keyword evidence="1" id="KW-0812">Transmembrane</keyword>
<evidence type="ECO:0008006" key="6">
    <source>
        <dbReference type="Google" id="ProtNLM"/>
    </source>
</evidence>
<proteinExistence type="predicted"/>
<dbReference type="AlphaFoldDB" id="A0A5B8IP31"/>
<reference evidence="2 4" key="1">
    <citation type="submission" date="2019-07" db="EMBL/GenBank/DDBJ databases">
        <title>Complete Genome Sequence of drought tolerant Plant Growth-Promoting Rhizobacterium Glutamicibacter halophytocola DR408.</title>
        <authorList>
            <person name="Nishu S.D."/>
            <person name="Lee T.K."/>
        </authorList>
    </citation>
    <scope>NUCLEOTIDE SEQUENCE [LARGE SCALE GENOMIC DNA]</scope>
    <source>
        <strain evidence="2 4">DR408</strain>
    </source>
</reference>
<gene>
    <name evidence="2" type="ORF">FQA45_07060</name>
    <name evidence="3" type="ORF">NUH22_12885</name>
</gene>
<feature type="transmembrane region" description="Helical" evidence="1">
    <location>
        <begin position="48"/>
        <end position="68"/>
    </location>
</feature>
<evidence type="ECO:0000313" key="4">
    <source>
        <dbReference type="Proteomes" id="UP000320717"/>
    </source>
</evidence>
<protein>
    <recommendedName>
        <fullName evidence="6">DUF4234 domain-containing protein</fullName>
    </recommendedName>
</protein>
<keyword evidence="4" id="KW-1185">Reference proteome</keyword>
<dbReference type="EMBL" id="CP042260">
    <property type="protein sequence ID" value="QDY66088.1"/>
    <property type="molecule type" value="Genomic_DNA"/>
</dbReference>
<reference evidence="3" key="2">
    <citation type="journal article" date="2022" name="Pest Manag. Sci.">
        <title>Glutamicibacter halophytocola-mediated host fitness of potato tuber moth on Solanaceae crops.</title>
        <authorList>
            <person name="Wang W."/>
            <person name="Xiao G."/>
            <person name="Du G."/>
            <person name="Chang L."/>
            <person name="Yang Y."/>
            <person name="Ye J."/>
            <person name="Chen B."/>
        </authorList>
    </citation>
    <scope>NUCLEOTIDE SEQUENCE</scope>
    <source>
        <strain evidence="3">S2</strain>
    </source>
</reference>
<evidence type="ECO:0000313" key="3">
    <source>
        <dbReference type="EMBL" id="UUX58190.1"/>
    </source>
</evidence>
<evidence type="ECO:0000256" key="1">
    <source>
        <dbReference type="SAM" id="Phobius"/>
    </source>
</evidence>
<organism evidence="3 5">
    <name type="scientific">Glutamicibacter halophytocola</name>
    <dbReference type="NCBI Taxonomy" id="1933880"/>
    <lineage>
        <taxon>Bacteria</taxon>
        <taxon>Bacillati</taxon>
        <taxon>Actinomycetota</taxon>
        <taxon>Actinomycetes</taxon>
        <taxon>Micrococcales</taxon>
        <taxon>Micrococcaceae</taxon>
        <taxon>Glutamicibacter</taxon>
    </lineage>
</organism>
<feature type="transmembrane region" description="Helical" evidence="1">
    <location>
        <begin position="89"/>
        <end position="112"/>
    </location>
</feature>
<dbReference type="Proteomes" id="UP001060018">
    <property type="component" value="Chromosome"/>
</dbReference>
<feature type="transmembrane region" description="Helical" evidence="1">
    <location>
        <begin position="7"/>
        <end position="28"/>
    </location>
</feature>
<dbReference type="EMBL" id="CP102487">
    <property type="protein sequence ID" value="UUX58190.1"/>
    <property type="molecule type" value="Genomic_DNA"/>
</dbReference>
<dbReference type="Proteomes" id="UP000320717">
    <property type="component" value="Chromosome"/>
</dbReference>
<sequence>MRRLLVVNVLLGIPGIIYYWMLSLMVLADPLTTWGRAARDLYEAHSFLPVQVVLGPPLAIGTMIWVLSNVNLIYRRKRAGACQKTSGKYLHWGIALVASLIPTAVFLGIAVFF</sequence>
<dbReference type="RefSeq" id="WP_146275955.1">
    <property type="nucleotide sequence ID" value="NZ_CP042260.1"/>
</dbReference>
<keyword evidence="1" id="KW-1133">Transmembrane helix</keyword>